<dbReference type="EMBL" id="KI393888">
    <property type="protein sequence ID" value="ERN06688.1"/>
    <property type="molecule type" value="Genomic_DNA"/>
</dbReference>
<dbReference type="Proteomes" id="UP000017836">
    <property type="component" value="Unassembled WGS sequence"/>
</dbReference>
<protein>
    <submittedName>
        <fullName evidence="1">Uncharacterized protein</fullName>
    </submittedName>
</protein>
<name>W1PFH0_AMBTC</name>
<gene>
    <name evidence="1" type="ORF">AMTR_s00058p00204800</name>
</gene>
<reference evidence="2" key="1">
    <citation type="journal article" date="2013" name="Science">
        <title>The Amborella genome and the evolution of flowering plants.</title>
        <authorList>
            <consortium name="Amborella Genome Project"/>
        </authorList>
    </citation>
    <scope>NUCLEOTIDE SEQUENCE [LARGE SCALE GENOMIC DNA]</scope>
</reference>
<evidence type="ECO:0000313" key="1">
    <source>
        <dbReference type="EMBL" id="ERN06688.1"/>
    </source>
</evidence>
<evidence type="ECO:0000313" key="2">
    <source>
        <dbReference type="Proteomes" id="UP000017836"/>
    </source>
</evidence>
<organism evidence="1 2">
    <name type="scientific">Amborella trichopoda</name>
    <dbReference type="NCBI Taxonomy" id="13333"/>
    <lineage>
        <taxon>Eukaryota</taxon>
        <taxon>Viridiplantae</taxon>
        <taxon>Streptophyta</taxon>
        <taxon>Embryophyta</taxon>
        <taxon>Tracheophyta</taxon>
        <taxon>Spermatophyta</taxon>
        <taxon>Magnoliopsida</taxon>
        <taxon>Amborellales</taxon>
        <taxon>Amborellaceae</taxon>
        <taxon>Amborella</taxon>
    </lineage>
</organism>
<dbReference type="AlphaFoldDB" id="W1PFH0"/>
<dbReference type="Gramene" id="ERN06688">
    <property type="protein sequence ID" value="ERN06688"/>
    <property type="gene ID" value="AMTR_s00058p00204800"/>
</dbReference>
<keyword evidence="2" id="KW-1185">Reference proteome</keyword>
<accession>W1PFH0</accession>
<dbReference type="HOGENOM" id="CLU_2592956_0_0_1"/>
<sequence length="80" mass="8793">MEVNELALIIISDLEDELEEGSQNHPNLILGDELEEGLDDPKSEVVDVGAVDSVAAVEDPLSRLCLRSQQHRFPSSLVPR</sequence>
<proteinExistence type="predicted"/>